<reference evidence="4 5" key="1">
    <citation type="journal article" date="2016" name="Nat. Commun.">
        <title>Thousands of microbial genomes shed light on interconnected biogeochemical processes in an aquifer system.</title>
        <authorList>
            <person name="Anantharaman K."/>
            <person name="Brown C.T."/>
            <person name="Hug L.A."/>
            <person name="Sharon I."/>
            <person name="Castelle C.J."/>
            <person name="Probst A.J."/>
            <person name="Thomas B.C."/>
            <person name="Singh A."/>
            <person name="Wilkins M.J."/>
            <person name="Karaoz U."/>
            <person name="Brodie E.L."/>
            <person name="Williams K.H."/>
            <person name="Hubbard S.S."/>
            <person name="Banfield J.F."/>
        </authorList>
    </citation>
    <scope>NUCLEOTIDE SEQUENCE [LARGE SCALE GENOMIC DNA]</scope>
</reference>
<name>A0A1G2LEE1_9BACT</name>
<keyword evidence="1 2" id="KW-0732">Signal</keyword>
<dbReference type="Gene3D" id="2.60.40.10">
    <property type="entry name" value="Immunoglobulins"/>
    <property type="match status" value="3"/>
</dbReference>
<dbReference type="Pfam" id="PF10342">
    <property type="entry name" value="Kre9_KNH"/>
    <property type="match status" value="1"/>
</dbReference>
<dbReference type="EMBL" id="MHQT01000010">
    <property type="protein sequence ID" value="OHA09904.1"/>
    <property type="molecule type" value="Genomic_DNA"/>
</dbReference>
<dbReference type="InterPro" id="IPR018466">
    <property type="entry name" value="Kre9/Knh1-like_N"/>
</dbReference>
<accession>A0A1G2LEE1</accession>
<dbReference type="SUPFAM" id="SSF81296">
    <property type="entry name" value="E set domains"/>
    <property type="match status" value="2"/>
</dbReference>
<dbReference type="InterPro" id="IPR013783">
    <property type="entry name" value="Ig-like_fold"/>
</dbReference>
<sequence>MKNFIASCVVSVAVIALAAPVGVGAAADSSDLILQLQQDIMSLQMQINSLVQQGSQGLASPAPGEVLGAVTFADGDDIKTVSRLKVRATPSTSGAVLGTAPKNATGVIRCDLAGSTACPTDANGYHWWYVKWDSTSIPSGWSADAYFAPVSAATTPVIQAISPTFGTPGFPVTISGGNFTPTGNSVMFGTTAVSDLPSYNGTTLQTTVPAGMAPGSVKVSVANANGASNQVSFKVTAPAPPPVEVILSSIEPNDADQFWLNTNPITLRGSGFTSGGNTVRFSGSYTFGAVKGTPTSITFTMGTPTGTSVDDIPYDCWGAGTFSVMVKNANGTSNALPFSIGENPACVNPVPANPSSVASKGHLSGQVISTDPANSTLVLDVTSSSRISGVSGTVTLSPGAYTIQVTPSTRLVNESGNAISLGQVLVGVRANADGYMTSAGSSSRTINASQTTIQFGSTPISPPGGQKPPTTANVGFTGAVVSVDTVNNSFQGTVTSVYSISSQLAAALFIQGGIVNVIVPANATLTDGCGNRVALAQVPANAGFDANVSVNLVTNVIMAKTIRFNIGTCNPAFPPPYIGSMVPSSGPVGSPVTISGSGFTSVNNTVNFGGIAISNVGTLNNDPKSIRFTVPAAAPTGATVVTVSNVNGTSNTATFTVSAPGEINVLAPNGGETLTAGTNYKITWNASASIASVDINLYKAGSLTATIASAVPASQGYYIWTVPQSTASGSDYTITISSGSMSDASNAPFTITSQSQSLNAFLSNIVLFGSSVPKGTVNVAGTINGNPLTGALTVDFAGPSGSQADMPVIFATRNRMKTGDYTFTYKSGGPAGATFQGIKVNAVNAGRTATQTLAEGGVITFTFVFTSP</sequence>
<dbReference type="STRING" id="1802281.A3A44_01560"/>
<dbReference type="CDD" id="cd00102">
    <property type="entry name" value="IPT"/>
    <property type="match status" value="1"/>
</dbReference>
<proteinExistence type="predicted"/>
<gene>
    <name evidence="4" type="ORF">A3A44_01560</name>
</gene>
<comment type="caution">
    <text evidence="4">The sequence shown here is derived from an EMBL/GenBank/DDBJ whole genome shotgun (WGS) entry which is preliminary data.</text>
</comment>
<protein>
    <recommendedName>
        <fullName evidence="3">IPT/TIG domain-containing protein</fullName>
    </recommendedName>
</protein>
<dbReference type="AlphaFoldDB" id="A0A1G2LEE1"/>
<feature type="domain" description="IPT/TIG" evidence="3">
    <location>
        <begin position="155"/>
        <end position="236"/>
    </location>
</feature>
<evidence type="ECO:0000313" key="4">
    <source>
        <dbReference type="EMBL" id="OHA09904.1"/>
    </source>
</evidence>
<evidence type="ECO:0000259" key="3">
    <source>
        <dbReference type="SMART" id="SM00429"/>
    </source>
</evidence>
<evidence type="ECO:0000256" key="1">
    <source>
        <dbReference type="ARBA" id="ARBA00022729"/>
    </source>
</evidence>
<feature type="chain" id="PRO_5009583552" description="IPT/TIG domain-containing protein" evidence="2">
    <location>
        <begin position="19"/>
        <end position="868"/>
    </location>
</feature>
<evidence type="ECO:0000313" key="5">
    <source>
        <dbReference type="Proteomes" id="UP000178977"/>
    </source>
</evidence>
<dbReference type="Proteomes" id="UP000178977">
    <property type="component" value="Unassembled WGS sequence"/>
</dbReference>
<feature type="signal peptide" evidence="2">
    <location>
        <begin position="1"/>
        <end position="18"/>
    </location>
</feature>
<evidence type="ECO:0000256" key="2">
    <source>
        <dbReference type="SAM" id="SignalP"/>
    </source>
</evidence>
<dbReference type="InterPro" id="IPR014756">
    <property type="entry name" value="Ig_E-set"/>
</dbReference>
<organism evidence="4 5">
    <name type="scientific">Candidatus Sungbacteria bacterium RIFCSPLOWO2_01_FULL_60_25</name>
    <dbReference type="NCBI Taxonomy" id="1802281"/>
    <lineage>
        <taxon>Bacteria</taxon>
        <taxon>Candidatus Sungiibacteriota</taxon>
    </lineage>
</organism>
<dbReference type="Gene3D" id="2.30.30.40">
    <property type="entry name" value="SH3 Domains"/>
    <property type="match status" value="1"/>
</dbReference>
<feature type="domain" description="IPT/TIG" evidence="3">
    <location>
        <begin position="575"/>
        <end position="658"/>
    </location>
</feature>
<dbReference type="SMART" id="SM00429">
    <property type="entry name" value="IPT"/>
    <property type="match status" value="2"/>
</dbReference>
<dbReference type="InterPro" id="IPR002909">
    <property type="entry name" value="IPT_dom"/>
</dbReference>